<evidence type="ECO:0000256" key="6">
    <source>
        <dbReference type="SAM" id="Phobius"/>
    </source>
</evidence>
<feature type="transmembrane region" description="Helical" evidence="6">
    <location>
        <begin position="175"/>
        <end position="195"/>
    </location>
</feature>
<sequence length="446" mass="44023">MDGEAAAAPPALPGDGAAWWSLFGALHVNVAVAPVFAFGVMAPSFGRLAGSSPGGTAAIGVAANAGLWLNVVPGYAYDARGPRFATAVGLGLALAGYGATALALAARRAARDATLLSRATRAGAAAAAAGWFAVGHGSAWIYTATLLHNVTNFEVDARGSGRETTIGNATMMRGYVVGCLQACFGLSGVAFAQLYDACLFGTVDAAGACAGGWFGGEKLLPFLGLAAAALAAACAAATALNLALAAPAHAAAAAGGRALARATCAARRRLERALAVCVAAVAFAVAAGLAGGAARTWAPLALAAIVAGLGPALFPRRGGAAAPRLRRRATYRFPDDGEPDDGRGAPLLAGGPPPAPPKRPDATARDALADARFWALFVAFGAAVGGAIATSNNLAVIAAAREPCAADRAAARAVTRVPAPTTAATALLLAGAAVPGRVETTHWFGT</sequence>
<organism evidence="8">
    <name type="scientific">Aureococcus anophagefferens</name>
    <name type="common">Harmful bloom alga</name>
    <dbReference type="NCBI Taxonomy" id="44056"/>
    <lineage>
        <taxon>Eukaryota</taxon>
        <taxon>Sar</taxon>
        <taxon>Stramenopiles</taxon>
        <taxon>Ochrophyta</taxon>
        <taxon>Pelagophyceae</taxon>
        <taxon>Pelagomonadales</taxon>
        <taxon>Pelagomonadaceae</taxon>
        <taxon>Aureococcus</taxon>
    </lineage>
</organism>
<dbReference type="EMBL" id="GL833164">
    <property type="protein sequence ID" value="EGB03671.1"/>
    <property type="molecule type" value="Genomic_DNA"/>
</dbReference>
<evidence type="ECO:0000256" key="3">
    <source>
        <dbReference type="ARBA" id="ARBA00022989"/>
    </source>
</evidence>
<feature type="transmembrane region" description="Helical" evidence="6">
    <location>
        <begin position="222"/>
        <end position="252"/>
    </location>
</feature>
<dbReference type="PANTHER" id="PTHR21576:SF158">
    <property type="entry name" value="RIBOSOMAL RNA-PROCESSING PROTEIN 12-LIKE CONSERVED DOMAIN-CONTAINING PROTEIN"/>
    <property type="match status" value="1"/>
</dbReference>
<feature type="transmembrane region" description="Helical" evidence="6">
    <location>
        <begin position="54"/>
        <end position="72"/>
    </location>
</feature>
<dbReference type="Proteomes" id="UP000002729">
    <property type="component" value="Unassembled WGS sequence"/>
</dbReference>
<feature type="transmembrane region" description="Helical" evidence="6">
    <location>
        <begin position="297"/>
        <end position="314"/>
    </location>
</feature>
<dbReference type="GeneID" id="20226443"/>
<evidence type="ECO:0000313" key="8">
    <source>
        <dbReference type="Proteomes" id="UP000002729"/>
    </source>
</evidence>
<proteinExistence type="predicted"/>
<keyword evidence="8" id="KW-1185">Reference proteome</keyword>
<evidence type="ECO:0000256" key="2">
    <source>
        <dbReference type="ARBA" id="ARBA00022692"/>
    </source>
</evidence>
<keyword evidence="2 6" id="KW-0812">Transmembrane</keyword>
<dbReference type="PANTHER" id="PTHR21576">
    <property type="entry name" value="UNCHARACTERIZED NODULIN-LIKE PROTEIN"/>
    <property type="match status" value="1"/>
</dbReference>
<dbReference type="AlphaFoldDB" id="F0YMG3"/>
<keyword evidence="4 6" id="KW-0472">Membrane</keyword>
<evidence type="ECO:0008006" key="9">
    <source>
        <dbReference type="Google" id="ProtNLM"/>
    </source>
</evidence>
<evidence type="ECO:0000256" key="1">
    <source>
        <dbReference type="ARBA" id="ARBA00004141"/>
    </source>
</evidence>
<evidence type="ECO:0000313" key="7">
    <source>
        <dbReference type="EMBL" id="EGB03671.1"/>
    </source>
</evidence>
<feature type="transmembrane region" description="Helical" evidence="6">
    <location>
        <begin position="273"/>
        <end position="291"/>
    </location>
</feature>
<dbReference type="GO" id="GO:0016020">
    <property type="term" value="C:membrane"/>
    <property type="evidence" value="ECO:0007669"/>
    <property type="project" value="UniProtKB-SubCell"/>
</dbReference>
<keyword evidence="3 6" id="KW-1133">Transmembrane helix</keyword>
<evidence type="ECO:0000256" key="5">
    <source>
        <dbReference type="SAM" id="MobiDB-lite"/>
    </source>
</evidence>
<dbReference type="RefSeq" id="XP_009041601.1">
    <property type="nucleotide sequence ID" value="XM_009043353.1"/>
</dbReference>
<dbReference type="KEGG" id="aaf:AURANDRAFT_67805"/>
<feature type="transmembrane region" description="Helical" evidence="6">
    <location>
        <begin position="84"/>
        <end position="106"/>
    </location>
</feature>
<accession>F0YMG3</accession>
<name>F0YMG3_AURAN</name>
<comment type="subcellular location">
    <subcellularLocation>
        <location evidence="1">Membrane</location>
        <topology evidence="1">Multi-pass membrane protein</topology>
    </subcellularLocation>
</comment>
<gene>
    <name evidence="7" type="ORF">AURANDRAFT_67805</name>
</gene>
<feature type="transmembrane region" description="Helical" evidence="6">
    <location>
        <begin position="18"/>
        <end position="42"/>
    </location>
</feature>
<evidence type="ECO:0000256" key="4">
    <source>
        <dbReference type="ARBA" id="ARBA00023136"/>
    </source>
</evidence>
<feature type="region of interest" description="Disordered" evidence="5">
    <location>
        <begin position="328"/>
        <end position="363"/>
    </location>
</feature>
<dbReference type="InParanoid" id="F0YMG3"/>
<protein>
    <recommendedName>
        <fullName evidence="9">Nodulin-like domain-containing protein</fullName>
    </recommendedName>
</protein>
<reference evidence="7 8" key="1">
    <citation type="journal article" date="2011" name="Proc. Natl. Acad. Sci. U.S.A.">
        <title>Niche of harmful alga Aureococcus anophagefferens revealed through ecogenomics.</title>
        <authorList>
            <person name="Gobler C.J."/>
            <person name="Berry D.L."/>
            <person name="Dyhrman S.T."/>
            <person name="Wilhelm S.W."/>
            <person name="Salamov A."/>
            <person name="Lobanov A.V."/>
            <person name="Zhang Y."/>
            <person name="Collier J.L."/>
            <person name="Wurch L.L."/>
            <person name="Kustka A.B."/>
            <person name="Dill B.D."/>
            <person name="Shah M."/>
            <person name="VerBerkmoes N.C."/>
            <person name="Kuo A."/>
            <person name="Terry A."/>
            <person name="Pangilinan J."/>
            <person name="Lindquist E.A."/>
            <person name="Lucas S."/>
            <person name="Paulsen I.T."/>
            <person name="Hattenrath-Lehmann T.K."/>
            <person name="Talmage S.C."/>
            <person name="Walker E.A."/>
            <person name="Koch F."/>
            <person name="Burson A.M."/>
            <person name="Marcoval M.A."/>
            <person name="Tang Y.Z."/>
            <person name="Lecleir G.R."/>
            <person name="Coyne K.J."/>
            <person name="Berg G.M."/>
            <person name="Bertrand E.M."/>
            <person name="Saito M.A."/>
            <person name="Gladyshev V.N."/>
            <person name="Grigoriev I.V."/>
        </authorList>
    </citation>
    <scope>NUCLEOTIDE SEQUENCE [LARGE SCALE GENOMIC DNA]</scope>
    <source>
        <strain evidence="8">CCMP 1984</strain>
    </source>
</reference>